<dbReference type="AlphaFoldDB" id="A0A1V4SPD4"/>
<dbReference type="Proteomes" id="UP000191448">
    <property type="component" value="Unassembled WGS sequence"/>
</dbReference>
<comment type="caution">
    <text evidence="3">The sequence shown here is derived from an EMBL/GenBank/DDBJ whole genome shotgun (WGS) entry which is preliminary data.</text>
</comment>
<evidence type="ECO:0000256" key="2">
    <source>
        <dbReference type="ARBA" id="ARBA00022840"/>
    </source>
</evidence>
<dbReference type="PANTHER" id="PTHR43384:SF4">
    <property type="entry name" value="CELLULOSE BIOSYNTHESIS PROTEIN BCSQ-RELATED"/>
    <property type="match status" value="1"/>
</dbReference>
<dbReference type="GO" id="GO:0005829">
    <property type="term" value="C:cytosol"/>
    <property type="evidence" value="ECO:0007669"/>
    <property type="project" value="TreeGrafter"/>
</dbReference>
<keyword evidence="1" id="KW-0547">Nucleotide-binding</keyword>
<dbReference type="InterPro" id="IPR033756">
    <property type="entry name" value="YlxH/NBP35"/>
</dbReference>
<dbReference type="PIRSF" id="PIRSF003092">
    <property type="entry name" value="MinD"/>
    <property type="match status" value="1"/>
</dbReference>
<dbReference type="GO" id="GO:0009898">
    <property type="term" value="C:cytoplasmic side of plasma membrane"/>
    <property type="evidence" value="ECO:0007669"/>
    <property type="project" value="TreeGrafter"/>
</dbReference>
<dbReference type="SUPFAM" id="SSF52540">
    <property type="entry name" value="P-loop containing nucleoside triphosphate hydrolases"/>
    <property type="match status" value="1"/>
</dbReference>
<sequence length="281" mass="31763">MIMDQAEKLRNLAKQKENETRIITVASGKGGVGKSNFVVNLAIALKRKGKEVLIFDADMGMGNDDILMGIYSKYNLFDVIKGKSIEEVLEEGTEGVRLLSGGSRINSMHEIDDRERKIFLEKLSSLDKFDYILIDVGAGINKTSLEFISSAEELIIITTSEPTALTDAYSLLKVTEHFNVKTKIKMVVNRTLTDKEGLVTYSKFKAVVNKFLSMSLEYLGCIPEDRKLVESIRLQTPVLTNYKNSKASISIEHICERILNNKNIYREKKENIFSRIFNIFS</sequence>
<reference evidence="3 4" key="1">
    <citation type="submission" date="2016-02" db="EMBL/GenBank/DDBJ databases">
        <title>Genome sequence of Clostridium thermobutyricum DSM 4928.</title>
        <authorList>
            <person name="Poehlein A."/>
            <person name="Daniel R."/>
        </authorList>
    </citation>
    <scope>NUCLEOTIDE SEQUENCE [LARGE SCALE GENOMIC DNA]</scope>
    <source>
        <strain evidence="3 4">DSM 4928</strain>
    </source>
</reference>
<organism evidence="3 4">
    <name type="scientific">Clostridium thermobutyricum DSM 4928</name>
    <dbReference type="NCBI Taxonomy" id="1121339"/>
    <lineage>
        <taxon>Bacteria</taxon>
        <taxon>Bacillati</taxon>
        <taxon>Bacillota</taxon>
        <taxon>Clostridia</taxon>
        <taxon>Eubacteriales</taxon>
        <taxon>Clostridiaceae</taxon>
        <taxon>Clostridium</taxon>
    </lineage>
</organism>
<evidence type="ECO:0000256" key="1">
    <source>
        <dbReference type="ARBA" id="ARBA00022741"/>
    </source>
</evidence>
<dbReference type="GO" id="GO:0016887">
    <property type="term" value="F:ATP hydrolysis activity"/>
    <property type="evidence" value="ECO:0007669"/>
    <property type="project" value="TreeGrafter"/>
</dbReference>
<dbReference type="GO" id="GO:0051782">
    <property type="term" value="P:negative regulation of cell division"/>
    <property type="evidence" value="ECO:0007669"/>
    <property type="project" value="TreeGrafter"/>
</dbReference>
<proteinExistence type="predicted"/>
<dbReference type="Pfam" id="PF10609">
    <property type="entry name" value="ParA"/>
    <property type="match status" value="1"/>
</dbReference>
<accession>A0A1V4SPD4</accession>
<keyword evidence="2" id="KW-0067">ATP-binding</keyword>
<evidence type="ECO:0000313" key="3">
    <source>
        <dbReference type="EMBL" id="OPX45335.1"/>
    </source>
</evidence>
<dbReference type="CDD" id="cd02038">
    <property type="entry name" value="FlhG-like"/>
    <property type="match status" value="1"/>
</dbReference>
<protein>
    <submittedName>
        <fullName evidence="3">Flagellum site-determining protein YlxH</fullName>
    </submittedName>
</protein>
<dbReference type="InterPro" id="IPR027417">
    <property type="entry name" value="P-loop_NTPase"/>
</dbReference>
<dbReference type="InterPro" id="IPR033875">
    <property type="entry name" value="FlhG"/>
</dbReference>
<dbReference type="InterPro" id="IPR050625">
    <property type="entry name" value="ParA/MinD_ATPase"/>
</dbReference>
<gene>
    <name evidence="3" type="primary">ylxH_2</name>
    <name evidence="3" type="ORF">CLTHE_30990</name>
</gene>
<name>A0A1V4SPD4_9CLOT</name>
<dbReference type="InterPro" id="IPR025501">
    <property type="entry name" value="MinD_FleN"/>
</dbReference>
<dbReference type="PANTHER" id="PTHR43384">
    <property type="entry name" value="SEPTUM SITE-DETERMINING PROTEIN MIND HOMOLOG, CHLOROPLASTIC-RELATED"/>
    <property type="match status" value="1"/>
</dbReference>
<evidence type="ECO:0000313" key="4">
    <source>
        <dbReference type="Proteomes" id="UP000191448"/>
    </source>
</evidence>
<dbReference type="EMBL" id="LTAY01000103">
    <property type="protein sequence ID" value="OPX45335.1"/>
    <property type="molecule type" value="Genomic_DNA"/>
</dbReference>
<dbReference type="GO" id="GO:0005524">
    <property type="term" value="F:ATP binding"/>
    <property type="evidence" value="ECO:0007669"/>
    <property type="project" value="UniProtKB-KW"/>
</dbReference>
<dbReference type="Gene3D" id="3.40.50.300">
    <property type="entry name" value="P-loop containing nucleotide triphosphate hydrolases"/>
    <property type="match status" value="1"/>
</dbReference>